<dbReference type="InterPro" id="IPR003593">
    <property type="entry name" value="AAA+_ATPase"/>
</dbReference>
<dbReference type="InterPro" id="IPR036640">
    <property type="entry name" value="ABC1_TM_sf"/>
</dbReference>
<dbReference type="PANTHER" id="PTHR43394">
    <property type="entry name" value="ATP-DEPENDENT PERMEASE MDL1, MITOCHONDRIAL"/>
    <property type="match status" value="1"/>
</dbReference>
<dbReference type="Gene3D" id="3.40.50.300">
    <property type="entry name" value="P-loop containing nucleotide triphosphate hydrolases"/>
    <property type="match status" value="1"/>
</dbReference>
<gene>
    <name evidence="10" type="ORF">COT89_00275</name>
</gene>
<protein>
    <recommendedName>
        <fullName evidence="12">ABC transporter ATP-binding protein</fullName>
    </recommendedName>
</protein>
<feature type="transmembrane region" description="Helical" evidence="7">
    <location>
        <begin position="62"/>
        <end position="82"/>
    </location>
</feature>
<dbReference type="AlphaFoldDB" id="A0A2H0VGE0"/>
<name>A0A2H0VGE0_9BACT</name>
<evidence type="ECO:0000256" key="7">
    <source>
        <dbReference type="SAM" id="Phobius"/>
    </source>
</evidence>
<evidence type="ECO:0000259" key="9">
    <source>
        <dbReference type="PROSITE" id="PS50929"/>
    </source>
</evidence>
<feature type="transmembrane region" description="Helical" evidence="7">
    <location>
        <begin position="263"/>
        <end position="284"/>
    </location>
</feature>
<dbReference type="SMART" id="SM00382">
    <property type="entry name" value="AAA"/>
    <property type="match status" value="1"/>
</dbReference>
<accession>A0A2H0VGE0</accession>
<evidence type="ECO:0000259" key="8">
    <source>
        <dbReference type="PROSITE" id="PS50893"/>
    </source>
</evidence>
<evidence type="ECO:0000313" key="10">
    <source>
        <dbReference type="EMBL" id="PIR98141.1"/>
    </source>
</evidence>
<comment type="caution">
    <text evidence="10">The sequence shown here is derived from an EMBL/GenBank/DDBJ whole genome shotgun (WGS) entry which is preliminary data.</text>
</comment>
<dbReference type="Pfam" id="PF00664">
    <property type="entry name" value="ABC_membrane"/>
    <property type="match status" value="1"/>
</dbReference>
<dbReference type="InterPro" id="IPR011527">
    <property type="entry name" value="ABC1_TM_dom"/>
</dbReference>
<dbReference type="GO" id="GO:0005886">
    <property type="term" value="C:plasma membrane"/>
    <property type="evidence" value="ECO:0007669"/>
    <property type="project" value="UniProtKB-SubCell"/>
</dbReference>
<evidence type="ECO:0000256" key="5">
    <source>
        <dbReference type="ARBA" id="ARBA00022989"/>
    </source>
</evidence>
<keyword evidence="2 7" id="KW-0812">Transmembrane</keyword>
<dbReference type="FunFam" id="3.40.50.300:FF:000218">
    <property type="entry name" value="Multidrug ABC transporter ATP-binding protein"/>
    <property type="match status" value="1"/>
</dbReference>
<evidence type="ECO:0000256" key="6">
    <source>
        <dbReference type="ARBA" id="ARBA00023136"/>
    </source>
</evidence>
<evidence type="ECO:0000256" key="1">
    <source>
        <dbReference type="ARBA" id="ARBA00004651"/>
    </source>
</evidence>
<organism evidence="10 11">
    <name type="scientific">Candidatus Colwellbacteria bacterium CG10_big_fil_rev_8_21_14_0_10_42_22</name>
    <dbReference type="NCBI Taxonomy" id="1974540"/>
    <lineage>
        <taxon>Bacteria</taxon>
        <taxon>Candidatus Colwelliibacteriota</taxon>
    </lineage>
</organism>
<feature type="domain" description="ABC transporter" evidence="8">
    <location>
        <begin position="354"/>
        <end position="589"/>
    </location>
</feature>
<dbReference type="CDD" id="cd07346">
    <property type="entry name" value="ABC_6TM_exporters"/>
    <property type="match status" value="1"/>
</dbReference>
<comment type="subcellular location">
    <subcellularLocation>
        <location evidence="1">Cell membrane</location>
        <topology evidence="1">Multi-pass membrane protein</topology>
    </subcellularLocation>
</comment>
<dbReference type="EMBL" id="PFAH01000002">
    <property type="protein sequence ID" value="PIR98141.1"/>
    <property type="molecule type" value="Genomic_DNA"/>
</dbReference>
<dbReference type="PANTHER" id="PTHR43394:SF1">
    <property type="entry name" value="ATP-BINDING CASSETTE SUB-FAMILY B MEMBER 10, MITOCHONDRIAL"/>
    <property type="match status" value="1"/>
</dbReference>
<dbReference type="GO" id="GO:0015421">
    <property type="term" value="F:ABC-type oligopeptide transporter activity"/>
    <property type="evidence" value="ECO:0007669"/>
    <property type="project" value="TreeGrafter"/>
</dbReference>
<keyword evidence="6 7" id="KW-0472">Membrane</keyword>
<sequence length="595" mass="66974">MPKKKKVKFFTKGWRIIFRYLGEYKREILIISFLGVVSAIANGFVPYIVGRFFDAILSPAEILAIGGIGAPLWAWLLVLLGITQLIANFADWVNDVQSRNVGTLLNARYPTRAVEHLIRLPISFHKDQKTGEVWDKIVRGMNASVSMIERVVLTLAPQILAVFIGITIAFVIHPILASIIVFGVLLYVATLAKIVPPIVTLQKKGYRAWNRAFGNAYDTVTNVQTVKLFTAEEYESKKAHRSYIDKAARSWFKVEKIWSDINFYQRILIAITQILVFVFAVYFITKGELTLGGLIALNGYAGMVFGPFVRLGYNWEIVQNGIVAIERAEEILSTPREIYEPENALSLGDLKGKIEFKNVSFEYGKNKGQVLKGISFKIRQGEVVALVGESGVGKSTLVDLISGYYFSSKGSVLIDDKDIKKVSLKSLREQIAVVPQEVVLFNDTIENNIRYGDFKASHENVVRAAKEAHADIFINKFSKKYQQLVGERGIKLSVGQKQRIAIARAILRDPKILILDEPTSALDIETEKYIGESLEKLMKNRTTIIIAHRLSTVRRSNRILVFEAGKLIEQGTHEELVKNRKGLYHRLYKLHVGLG</sequence>
<keyword evidence="3" id="KW-0547">Nucleotide-binding</keyword>
<dbReference type="Pfam" id="PF00005">
    <property type="entry name" value="ABC_tran"/>
    <property type="match status" value="1"/>
</dbReference>
<evidence type="ECO:0000256" key="4">
    <source>
        <dbReference type="ARBA" id="ARBA00022840"/>
    </source>
</evidence>
<dbReference type="InterPro" id="IPR003439">
    <property type="entry name" value="ABC_transporter-like_ATP-bd"/>
</dbReference>
<feature type="transmembrane region" description="Helical" evidence="7">
    <location>
        <begin position="179"/>
        <end position="201"/>
    </location>
</feature>
<dbReference type="SUPFAM" id="SSF90123">
    <property type="entry name" value="ABC transporter transmembrane region"/>
    <property type="match status" value="1"/>
</dbReference>
<dbReference type="InterPro" id="IPR017871">
    <property type="entry name" value="ABC_transporter-like_CS"/>
</dbReference>
<evidence type="ECO:0000256" key="3">
    <source>
        <dbReference type="ARBA" id="ARBA00022741"/>
    </source>
</evidence>
<evidence type="ECO:0008006" key="12">
    <source>
        <dbReference type="Google" id="ProtNLM"/>
    </source>
</evidence>
<reference evidence="11" key="1">
    <citation type="submission" date="2017-09" db="EMBL/GenBank/DDBJ databases">
        <title>Depth-based differentiation of microbial function through sediment-hosted aquifers and enrichment of novel symbionts in the deep terrestrial subsurface.</title>
        <authorList>
            <person name="Probst A.J."/>
            <person name="Ladd B."/>
            <person name="Jarett J.K."/>
            <person name="Geller-Mcgrath D.E."/>
            <person name="Sieber C.M.K."/>
            <person name="Emerson J.B."/>
            <person name="Anantharaman K."/>
            <person name="Thomas B.C."/>
            <person name="Malmstrom R."/>
            <person name="Stieglmeier M."/>
            <person name="Klingl A."/>
            <person name="Woyke T."/>
            <person name="Ryan C.M."/>
            <person name="Banfield J.F."/>
        </authorList>
    </citation>
    <scope>NUCLEOTIDE SEQUENCE [LARGE SCALE GENOMIC DNA]</scope>
</reference>
<dbReference type="Proteomes" id="UP000231466">
    <property type="component" value="Unassembled WGS sequence"/>
</dbReference>
<keyword evidence="4" id="KW-0067">ATP-binding</keyword>
<dbReference type="InterPro" id="IPR027417">
    <property type="entry name" value="P-loop_NTPase"/>
</dbReference>
<feature type="transmembrane region" description="Helical" evidence="7">
    <location>
        <begin position="151"/>
        <end position="173"/>
    </location>
</feature>
<dbReference type="PROSITE" id="PS50893">
    <property type="entry name" value="ABC_TRANSPORTER_2"/>
    <property type="match status" value="1"/>
</dbReference>
<dbReference type="SUPFAM" id="SSF52540">
    <property type="entry name" value="P-loop containing nucleoside triphosphate hydrolases"/>
    <property type="match status" value="1"/>
</dbReference>
<dbReference type="GO" id="GO:0016887">
    <property type="term" value="F:ATP hydrolysis activity"/>
    <property type="evidence" value="ECO:0007669"/>
    <property type="project" value="InterPro"/>
</dbReference>
<dbReference type="PROSITE" id="PS50929">
    <property type="entry name" value="ABC_TM1F"/>
    <property type="match status" value="1"/>
</dbReference>
<dbReference type="PROSITE" id="PS00211">
    <property type="entry name" value="ABC_TRANSPORTER_1"/>
    <property type="match status" value="1"/>
</dbReference>
<proteinExistence type="predicted"/>
<keyword evidence="5 7" id="KW-1133">Transmembrane helix</keyword>
<dbReference type="InterPro" id="IPR039421">
    <property type="entry name" value="Type_1_exporter"/>
</dbReference>
<dbReference type="Gene3D" id="1.20.1560.10">
    <property type="entry name" value="ABC transporter type 1, transmembrane domain"/>
    <property type="match status" value="1"/>
</dbReference>
<evidence type="ECO:0000313" key="11">
    <source>
        <dbReference type="Proteomes" id="UP000231466"/>
    </source>
</evidence>
<feature type="domain" description="ABC transmembrane type-1" evidence="9">
    <location>
        <begin position="29"/>
        <end position="320"/>
    </location>
</feature>
<feature type="transmembrane region" description="Helical" evidence="7">
    <location>
        <begin position="28"/>
        <end position="50"/>
    </location>
</feature>
<evidence type="ECO:0000256" key="2">
    <source>
        <dbReference type="ARBA" id="ARBA00022692"/>
    </source>
</evidence>
<dbReference type="GO" id="GO:0005524">
    <property type="term" value="F:ATP binding"/>
    <property type="evidence" value="ECO:0007669"/>
    <property type="project" value="UniProtKB-KW"/>
</dbReference>